<keyword evidence="2" id="KW-0148">Chlorophyll</keyword>
<feature type="transmembrane region" description="Helical" evidence="10">
    <location>
        <begin position="44"/>
        <end position="63"/>
    </location>
</feature>
<evidence type="ECO:0000256" key="7">
    <source>
        <dbReference type="ARBA" id="ARBA00022991"/>
    </source>
</evidence>
<dbReference type="GO" id="GO:0009523">
    <property type="term" value="C:photosystem II"/>
    <property type="evidence" value="ECO:0007669"/>
    <property type="project" value="UniProtKB-KW"/>
</dbReference>
<keyword evidence="7" id="KW-0157">Chromophore</keyword>
<sequence>MNYNDLGISSYTFYDSFRNNQFVGWLEYHMNYNDLGISSYEGVAGAYIMFSDLCFLAAIWHWVY</sequence>
<dbReference type="SUPFAM" id="SSF161077">
    <property type="entry name" value="Photosystem II antenna protein-like"/>
    <property type="match status" value="1"/>
</dbReference>
<protein>
    <submittedName>
        <fullName evidence="11">Uncharacterized protein</fullName>
    </submittedName>
</protein>
<evidence type="ECO:0000256" key="10">
    <source>
        <dbReference type="SAM" id="Phobius"/>
    </source>
</evidence>
<dbReference type="GO" id="GO:0009767">
    <property type="term" value="P:photosynthetic electron transport chain"/>
    <property type="evidence" value="ECO:0007669"/>
    <property type="project" value="InterPro"/>
</dbReference>
<keyword evidence="3" id="KW-0602">Photosynthesis</keyword>
<dbReference type="Pfam" id="PF00421">
    <property type="entry name" value="PSII"/>
    <property type="match status" value="1"/>
</dbReference>
<evidence type="ECO:0000256" key="5">
    <source>
        <dbReference type="ARBA" id="ARBA00022692"/>
    </source>
</evidence>
<dbReference type="STRING" id="3983.A0A2C9W5U8"/>
<keyword evidence="9" id="KW-0604">Photosystem II</keyword>
<evidence type="ECO:0000256" key="6">
    <source>
        <dbReference type="ARBA" id="ARBA00022989"/>
    </source>
</evidence>
<evidence type="ECO:0000256" key="3">
    <source>
        <dbReference type="ARBA" id="ARBA00022531"/>
    </source>
</evidence>
<name>A0A2C9W5U8_MANES</name>
<dbReference type="AlphaFoldDB" id="A0A2C9W5U8"/>
<proteinExistence type="predicted"/>
<evidence type="ECO:0000313" key="11">
    <source>
        <dbReference type="EMBL" id="OAY54659.1"/>
    </source>
</evidence>
<evidence type="ECO:0000256" key="8">
    <source>
        <dbReference type="ARBA" id="ARBA00023136"/>
    </source>
</evidence>
<dbReference type="InterPro" id="IPR000932">
    <property type="entry name" value="PS_antenna-like"/>
</dbReference>
<keyword evidence="5 10" id="KW-0812">Transmembrane</keyword>
<reference evidence="11" key="1">
    <citation type="submission" date="2016-02" db="EMBL/GenBank/DDBJ databases">
        <title>WGS assembly of Manihot esculenta.</title>
        <authorList>
            <person name="Bredeson J.V."/>
            <person name="Prochnik S.E."/>
            <person name="Lyons J.B."/>
            <person name="Schmutz J."/>
            <person name="Grimwood J."/>
            <person name="Vrebalov J."/>
            <person name="Bart R.S."/>
            <person name="Amuge T."/>
            <person name="Ferguson M.E."/>
            <person name="Green R."/>
            <person name="Putnam N."/>
            <person name="Stites J."/>
            <person name="Rounsley S."/>
            <person name="Rokhsar D.S."/>
        </authorList>
    </citation>
    <scope>NUCLEOTIDE SEQUENCE [LARGE SCALE GENOMIC DNA]</scope>
    <source>
        <tissue evidence="11">Leaf</tissue>
    </source>
</reference>
<dbReference type="GO" id="GO:0016168">
    <property type="term" value="F:chlorophyll binding"/>
    <property type="evidence" value="ECO:0007669"/>
    <property type="project" value="UniProtKB-KW"/>
</dbReference>
<evidence type="ECO:0000256" key="4">
    <source>
        <dbReference type="ARBA" id="ARBA00022640"/>
    </source>
</evidence>
<keyword evidence="8 10" id="KW-0472">Membrane</keyword>
<comment type="subcellular location">
    <subcellularLocation>
        <location evidence="1">Membrane</location>
        <topology evidence="1">Multi-pass membrane protein</topology>
    </subcellularLocation>
</comment>
<evidence type="ECO:0000256" key="2">
    <source>
        <dbReference type="ARBA" id="ARBA00022494"/>
    </source>
</evidence>
<dbReference type="InterPro" id="IPR036001">
    <property type="entry name" value="PS_II_antenna-like_sf"/>
</dbReference>
<evidence type="ECO:0000256" key="1">
    <source>
        <dbReference type="ARBA" id="ARBA00004141"/>
    </source>
</evidence>
<accession>A0A2C9W5U8</accession>
<keyword evidence="6 10" id="KW-1133">Transmembrane helix</keyword>
<gene>
    <name evidence="11" type="ORF">MANES_03G092200</name>
</gene>
<keyword evidence="4" id="KW-0934">Plastid</keyword>
<evidence type="ECO:0000256" key="9">
    <source>
        <dbReference type="ARBA" id="ARBA00023276"/>
    </source>
</evidence>
<organism evidence="11">
    <name type="scientific">Manihot esculenta</name>
    <name type="common">Cassava</name>
    <name type="synonym">Jatropha manihot</name>
    <dbReference type="NCBI Taxonomy" id="3983"/>
    <lineage>
        <taxon>Eukaryota</taxon>
        <taxon>Viridiplantae</taxon>
        <taxon>Streptophyta</taxon>
        <taxon>Embryophyta</taxon>
        <taxon>Tracheophyta</taxon>
        <taxon>Spermatophyta</taxon>
        <taxon>Magnoliopsida</taxon>
        <taxon>eudicotyledons</taxon>
        <taxon>Gunneridae</taxon>
        <taxon>Pentapetalae</taxon>
        <taxon>rosids</taxon>
        <taxon>fabids</taxon>
        <taxon>Malpighiales</taxon>
        <taxon>Euphorbiaceae</taxon>
        <taxon>Crotonoideae</taxon>
        <taxon>Manihoteae</taxon>
        <taxon>Manihot</taxon>
    </lineage>
</organism>
<dbReference type="EMBL" id="CM004389">
    <property type="protein sequence ID" value="OAY54659.1"/>
    <property type="molecule type" value="Genomic_DNA"/>
</dbReference>